<organism evidence="2">
    <name type="scientific">Lichtheimia ramosa</name>
    <dbReference type="NCBI Taxonomy" id="688394"/>
    <lineage>
        <taxon>Eukaryota</taxon>
        <taxon>Fungi</taxon>
        <taxon>Fungi incertae sedis</taxon>
        <taxon>Mucoromycota</taxon>
        <taxon>Mucoromycotina</taxon>
        <taxon>Mucoromycetes</taxon>
        <taxon>Mucorales</taxon>
        <taxon>Lichtheimiaceae</taxon>
        <taxon>Lichtheimia</taxon>
    </lineage>
</organism>
<sequence>MASMVPVTTDEVERAVSNYNHSDHQVHDHPPRPLNATSESFNYLTTKFRAKLNKNKKEDVKDAEKRL</sequence>
<evidence type="ECO:0000313" key="2">
    <source>
        <dbReference type="EMBL" id="CDS11135.1"/>
    </source>
</evidence>
<proteinExistence type="predicted"/>
<reference evidence="2" key="1">
    <citation type="journal article" date="2014" name="Genome Announc.">
        <title>De novo whole-genome sequence and genome annotation of Lichtheimia ramosa.</title>
        <authorList>
            <person name="Linde J."/>
            <person name="Schwartze V."/>
            <person name="Binder U."/>
            <person name="Lass-Florl C."/>
            <person name="Voigt K."/>
            <person name="Horn F."/>
        </authorList>
    </citation>
    <scope>NUCLEOTIDE SEQUENCE</scope>
    <source>
        <strain evidence="2">JMRC FSU:6197</strain>
    </source>
</reference>
<feature type="region of interest" description="Disordered" evidence="1">
    <location>
        <begin position="16"/>
        <end position="37"/>
    </location>
</feature>
<dbReference type="EMBL" id="LK023346">
    <property type="protein sequence ID" value="CDS11135.1"/>
    <property type="molecule type" value="Genomic_DNA"/>
</dbReference>
<name>A0A077WUY7_9FUNG</name>
<feature type="compositionally biased region" description="Basic and acidic residues" evidence="1">
    <location>
        <begin position="21"/>
        <end position="31"/>
    </location>
</feature>
<dbReference type="AlphaFoldDB" id="A0A077WUY7"/>
<protein>
    <submittedName>
        <fullName evidence="2">Uncharacterized protein</fullName>
    </submittedName>
</protein>
<evidence type="ECO:0000256" key="1">
    <source>
        <dbReference type="SAM" id="MobiDB-lite"/>
    </source>
</evidence>
<accession>A0A077WUY7</accession>
<gene>
    <name evidence="2" type="ORF">LRAMOSA03398</name>
</gene>